<evidence type="ECO:0000259" key="3">
    <source>
        <dbReference type="Pfam" id="PF13649"/>
    </source>
</evidence>
<dbReference type="PANTHER" id="PTHR43861:SF1">
    <property type="entry name" value="TRANS-ACONITATE 2-METHYLTRANSFERASE"/>
    <property type="match status" value="1"/>
</dbReference>
<name>A0L871_MAGMM</name>
<keyword evidence="1 4" id="KW-0489">Methyltransferase</keyword>
<dbReference type="KEGG" id="mgm:Mmc1_1655"/>
<dbReference type="EMBL" id="CP000471">
    <property type="protein sequence ID" value="ABK44164.1"/>
    <property type="molecule type" value="Genomic_DNA"/>
</dbReference>
<dbReference type="Pfam" id="PF13649">
    <property type="entry name" value="Methyltransf_25"/>
    <property type="match status" value="1"/>
</dbReference>
<dbReference type="SUPFAM" id="SSF53335">
    <property type="entry name" value="S-adenosyl-L-methionine-dependent methyltransferases"/>
    <property type="match status" value="1"/>
</dbReference>
<proteinExistence type="predicted"/>
<dbReference type="RefSeq" id="WP_011713312.1">
    <property type="nucleotide sequence ID" value="NC_008576.1"/>
</dbReference>
<sequence length="222" mass="24733">MQRQLEPELMLEAEQAMVYAEADFSAPHDAFVATFKEKHAAFSGAGLVLDLGCGPGDVACRFAHAYPGCRVIGLDGSPSMLYEGVRLRARWGEPGTRVTFIEGCLPDCDELPQVPYSAIISNSLLHHMHKPEAFWATIKNYAQAGCALLVMDLLRPASEAQARQMTHTYTAQEPPRLQEDFYHSLRAAFTLDEVKSQLQAAQLEHLQIAQTSDRHWVVWGTY</sequence>
<dbReference type="Gene3D" id="3.40.50.150">
    <property type="entry name" value="Vaccinia Virus protein VP39"/>
    <property type="match status" value="1"/>
</dbReference>
<keyword evidence="2 4" id="KW-0808">Transferase</keyword>
<dbReference type="HOGENOM" id="CLU_108522_0_0_5"/>
<dbReference type="GO" id="GO:0008168">
    <property type="term" value="F:methyltransferase activity"/>
    <property type="evidence" value="ECO:0007669"/>
    <property type="project" value="UniProtKB-KW"/>
</dbReference>
<dbReference type="PANTHER" id="PTHR43861">
    <property type="entry name" value="TRANS-ACONITATE 2-METHYLTRANSFERASE-RELATED"/>
    <property type="match status" value="1"/>
</dbReference>
<evidence type="ECO:0000256" key="2">
    <source>
        <dbReference type="ARBA" id="ARBA00022679"/>
    </source>
</evidence>
<dbReference type="STRING" id="156889.Mmc1_1655"/>
<dbReference type="AlphaFoldDB" id="A0L871"/>
<dbReference type="InterPro" id="IPR041698">
    <property type="entry name" value="Methyltransf_25"/>
</dbReference>
<feature type="domain" description="Methyltransferase" evidence="3">
    <location>
        <begin position="48"/>
        <end position="139"/>
    </location>
</feature>
<dbReference type="Proteomes" id="UP000002586">
    <property type="component" value="Chromosome"/>
</dbReference>
<reference evidence="4 5" key="2">
    <citation type="journal article" date="2012" name="Int. J. Syst. Evol. Microbiol.">
        <title>Magnetococcus marinus gen. nov., sp. nov., a marine, magnetotactic bacterium that represents a novel lineage (Magnetococcaceae fam. nov.; Magnetococcales ord. nov.) at the base of the Alphaproteobacteria.</title>
        <authorList>
            <person name="Bazylinski D.A."/>
            <person name="Williams T.J."/>
            <person name="Lefevre C.T."/>
            <person name="Berg R.J."/>
            <person name="Zhang C.L."/>
            <person name="Bowser S.S."/>
            <person name="Dean A.J."/>
            <person name="Beveridge T.J."/>
        </authorList>
    </citation>
    <scope>NUCLEOTIDE SEQUENCE [LARGE SCALE GENOMIC DNA]</scope>
    <source>
        <strain evidence="5">ATCC BAA-1437 / JCM 17883 / MC-1</strain>
    </source>
</reference>
<dbReference type="CDD" id="cd02440">
    <property type="entry name" value="AdoMet_MTases"/>
    <property type="match status" value="1"/>
</dbReference>
<reference evidence="5" key="1">
    <citation type="journal article" date="2009" name="Appl. Environ. Microbiol.">
        <title>Complete genome sequence of the chemolithoautotrophic marine magnetotactic coccus strain MC-1.</title>
        <authorList>
            <person name="Schubbe S."/>
            <person name="Williams T.J."/>
            <person name="Xie G."/>
            <person name="Kiss H.E."/>
            <person name="Brettin T.S."/>
            <person name="Martinez D."/>
            <person name="Ross C.A."/>
            <person name="Schuler D."/>
            <person name="Cox B.L."/>
            <person name="Nealson K.H."/>
            <person name="Bazylinski D.A."/>
        </authorList>
    </citation>
    <scope>NUCLEOTIDE SEQUENCE [LARGE SCALE GENOMIC DNA]</scope>
    <source>
        <strain evidence="5">ATCC BAA-1437 / JCM 17883 / MC-1</strain>
    </source>
</reference>
<evidence type="ECO:0000256" key="1">
    <source>
        <dbReference type="ARBA" id="ARBA00022603"/>
    </source>
</evidence>
<organism evidence="4 5">
    <name type="scientific">Magnetococcus marinus (strain ATCC BAA-1437 / JCM 17883 / MC-1)</name>
    <dbReference type="NCBI Taxonomy" id="156889"/>
    <lineage>
        <taxon>Bacteria</taxon>
        <taxon>Pseudomonadati</taxon>
        <taxon>Pseudomonadota</taxon>
        <taxon>Magnetococcia</taxon>
        <taxon>Magnetococcales</taxon>
        <taxon>Magnetococcaceae</taxon>
        <taxon>Magnetococcus</taxon>
    </lineage>
</organism>
<evidence type="ECO:0000313" key="5">
    <source>
        <dbReference type="Proteomes" id="UP000002586"/>
    </source>
</evidence>
<dbReference type="OrthoDB" id="7856199at2"/>
<gene>
    <name evidence="4" type="ordered locus">Mmc1_1655</name>
</gene>
<dbReference type="eggNOG" id="COG2226">
    <property type="taxonomic scope" value="Bacteria"/>
</dbReference>
<dbReference type="GO" id="GO:0032259">
    <property type="term" value="P:methylation"/>
    <property type="evidence" value="ECO:0007669"/>
    <property type="project" value="UniProtKB-KW"/>
</dbReference>
<evidence type="ECO:0000313" key="4">
    <source>
        <dbReference type="EMBL" id="ABK44164.1"/>
    </source>
</evidence>
<dbReference type="InterPro" id="IPR029063">
    <property type="entry name" value="SAM-dependent_MTases_sf"/>
</dbReference>
<accession>A0L871</accession>
<protein>
    <submittedName>
        <fullName evidence="4">Methyltransferase type 12</fullName>
    </submittedName>
</protein>
<keyword evidence="5" id="KW-1185">Reference proteome</keyword>